<dbReference type="EMBL" id="PXOH01000008">
    <property type="protein sequence ID" value="PSF37548.1"/>
    <property type="molecule type" value="Genomic_DNA"/>
</dbReference>
<gene>
    <name evidence="1" type="ORF">C7H19_10305</name>
</gene>
<sequence length="173" mass="20204">MLINSYITESIKQEQDLQILRDIVKPLLGQICWSIEVSYGDELNFHIGEQIPYTNKKLKNYKRGSWVFGTRGTDWKLIYQDQVITSSVLNVETFEKKIKVIEGSKISNFDIHYPSLVLTITFSNNYHLIILPDLEDDDSDVAYWELFTPEHMVIEVNPKFTWSYLPSNIPIIN</sequence>
<protein>
    <submittedName>
        <fullName evidence="1">Uncharacterized protein</fullName>
    </submittedName>
</protein>
<comment type="caution">
    <text evidence="1">The sequence shown here is derived from an EMBL/GenBank/DDBJ whole genome shotgun (WGS) entry which is preliminary data.</text>
</comment>
<reference evidence="1 2" key="1">
    <citation type="submission" date="2018-03" db="EMBL/GenBank/DDBJ databases">
        <title>The ancient ancestry and fast evolution of plastids.</title>
        <authorList>
            <person name="Moore K.R."/>
            <person name="Magnabosco C."/>
            <person name="Momper L."/>
            <person name="Gold D.A."/>
            <person name="Bosak T."/>
            <person name="Fournier G.P."/>
        </authorList>
    </citation>
    <scope>NUCLEOTIDE SEQUENCE [LARGE SCALE GENOMIC DNA]</scope>
    <source>
        <strain evidence="1 2">CCALA 016</strain>
    </source>
</reference>
<dbReference type="RefSeq" id="WP_106456789.1">
    <property type="nucleotide sequence ID" value="NZ_PXOH01000008.1"/>
</dbReference>
<organism evidence="1 2">
    <name type="scientific">Aphanothece hegewaldii CCALA 016</name>
    <dbReference type="NCBI Taxonomy" id="2107694"/>
    <lineage>
        <taxon>Bacteria</taxon>
        <taxon>Bacillati</taxon>
        <taxon>Cyanobacteriota</taxon>
        <taxon>Cyanophyceae</taxon>
        <taxon>Oscillatoriophycideae</taxon>
        <taxon>Chroococcales</taxon>
        <taxon>Aphanothecaceae</taxon>
        <taxon>Aphanothece</taxon>
    </lineage>
</organism>
<dbReference type="OrthoDB" id="5185189at2"/>
<keyword evidence="2" id="KW-1185">Reference proteome</keyword>
<name>A0A2T1LYR9_9CHRO</name>
<dbReference type="AlphaFoldDB" id="A0A2T1LYR9"/>
<evidence type="ECO:0000313" key="2">
    <source>
        <dbReference type="Proteomes" id="UP000239001"/>
    </source>
</evidence>
<evidence type="ECO:0000313" key="1">
    <source>
        <dbReference type="EMBL" id="PSF37548.1"/>
    </source>
</evidence>
<accession>A0A2T1LYR9</accession>
<reference evidence="1 2" key="2">
    <citation type="submission" date="2018-03" db="EMBL/GenBank/DDBJ databases">
        <authorList>
            <person name="Keele B.F."/>
        </authorList>
    </citation>
    <scope>NUCLEOTIDE SEQUENCE [LARGE SCALE GENOMIC DNA]</scope>
    <source>
        <strain evidence="1 2">CCALA 016</strain>
    </source>
</reference>
<dbReference type="Proteomes" id="UP000239001">
    <property type="component" value="Unassembled WGS sequence"/>
</dbReference>
<proteinExistence type="predicted"/>